<accession>A0A8S1C6L5</accession>
<comment type="caution">
    <text evidence="1">The sequence shown here is derived from an EMBL/GenBank/DDBJ whole genome shotgun (WGS) entry which is preliminary data.</text>
</comment>
<keyword evidence="2" id="KW-1185">Reference proteome</keyword>
<evidence type="ECO:0000313" key="2">
    <source>
        <dbReference type="Proteomes" id="UP000494165"/>
    </source>
</evidence>
<protein>
    <submittedName>
        <fullName evidence="1">Uncharacterized protein</fullName>
    </submittedName>
</protein>
<dbReference type="EMBL" id="CADEPI010000013">
    <property type="protein sequence ID" value="CAB3363801.1"/>
    <property type="molecule type" value="Genomic_DNA"/>
</dbReference>
<proteinExistence type="predicted"/>
<name>A0A8S1C6L5_9INSE</name>
<gene>
    <name evidence="1" type="ORF">CLODIP_2_CD09973</name>
</gene>
<evidence type="ECO:0000313" key="1">
    <source>
        <dbReference type="EMBL" id="CAB3363801.1"/>
    </source>
</evidence>
<reference evidence="1 2" key="1">
    <citation type="submission" date="2020-04" db="EMBL/GenBank/DDBJ databases">
        <authorList>
            <person name="Alioto T."/>
            <person name="Alioto T."/>
            <person name="Gomez Garrido J."/>
        </authorList>
    </citation>
    <scope>NUCLEOTIDE SEQUENCE [LARGE SCALE GENOMIC DNA]</scope>
</reference>
<organism evidence="1 2">
    <name type="scientific">Cloeon dipterum</name>
    <dbReference type="NCBI Taxonomy" id="197152"/>
    <lineage>
        <taxon>Eukaryota</taxon>
        <taxon>Metazoa</taxon>
        <taxon>Ecdysozoa</taxon>
        <taxon>Arthropoda</taxon>
        <taxon>Hexapoda</taxon>
        <taxon>Insecta</taxon>
        <taxon>Pterygota</taxon>
        <taxon>Palaeoptera</taxon>
        <taxon>Ephemeroptera</taxon>
        <taxon>Pisciforma</taxon>
        <taxon>Baetidae</taxon>
        <taxon>Cloeon</taxon>
    </lineage>
</organism>
<sequence length="167" mass="18143">MSAVSGALSVASSTLNVDAAGFVPRTASLIKPSAECSTLCATNDDNLLPANKSCANTRPSLSACHISKQQTGRADRRRHRDGGEIKSARRTKRRLNTLLFSLPPPPPPLAHLIFLLFPPLDSQMLSSQLLCLFSVIISFYSHPASVILSAARNRLHFCPFSCRREPC</sequence>
<dbReference type="Proteomes" id="UP000494165">
    <property type="component" value="Unassembled WGS sequence"/>
</dbReference>
<dbReference type="AlphaFoldDB" id="A0A8S1C6L5"/>